<dbReference type="Pfam" id="PF05437">
    <property type="entry name" value="AzlD"/>
    <property type="match status" value="1"/>
</dbReference>
<accession>A0A3G2R1Y9</accession>
<evidence type="ECO:0000313" key="3">
    <source>
        <dbReference type="Proteomes" id="UP000280960"/>
    </source>
</evidence>
<feature type="transmembrane region" description="Helical" evidence="1">
    <location>
        <begin position="65"/>
        <end position="83"/>
    </location>
</feature>
<dbReference type="Proteomes" id="UP000280960">
    <property type="component" value="Chromosome"/>
</dbReference>
<keyword evidence="1" id="KW-0472">Membrane</keyword>
<dbReference type="AlphaFoldDB" id="A0A3G2R1Y9"/>
<keyword evidence="1" id="KW-1133">Transmembrane helix</keyword>
<dbReference type="InterPro" id="IPR008407">
    <property type="entry name" value="Brnchd-chn_aa_trnsp_AzlD"/>
</dbReference>
<dbReference type="KEGG" id="bacg:D2962_01635"/>
<dbReference type="RefSeq" id="WP_122013907.1">
    <property type="nucleotide sequence ID" value="NZ_CP033169.1"/>
</dbReference>
<reference evidence="2 3" key="1">
    <citation type="submission" date="2018-10" db="EMBL/GenBank/DDBJ databases">
        <authorList>
            <person name="Zhang X."/>
        </authorList>
    </citation>
    <scope>NUCLEOTIDE SEQUENCE [LARGE SCALE GENOMIC DNA]</scope>
    <source>
        <strain evidence="2 3">SK-G1</strain>
    </source>
</reference>
<feature type="transmembrane region" description="Helical" evidence="1">
    <location>
        <begin position="6"/>
        <end position="28"/>
    </location>
</feature>
<dbReference type="EMBL" id="CP033169">
    <property type="protein sequence ID" value="AYO29484.1"/>
    <property type="molecule type" value="Genomic_DNA"/>
</dbReference>
<evidence type="ECO:0000313" key="2">
    <source>
        <dbReference type="EMBL" id="AYO29484.1"/>
    </source>
</evidence>
<feature type="transmembrane region" description="Helical" evidence="1">
    <location>
        <begin position="88"/>
        <end position="107"/>
    </location>
</feature>
<proteinExistence type="predicted"/>
<gene>
    <name evidence="2" type="ORF">D2962_01635</name>
</gene>
<keyword evidence="1" id="KW-0812">Transmembrane</keyword>
<evidence type="ECO:0000256" key="1">
    <source>
        <dbReference type="SAM" id="Phobius"/>
    </source>
</evidence>
<feature type="transmembrane region" description="Helical" evidence="1">
    <location>
        <begin position="40"/>
        <end position="59"/>
    </location>
</feature>
<name>A0A3G2R1Y9_9FIRM</name>
<keyword evidence="3" id="KW-1185">Reference proteome</keyword>
<protein>
    <submittedName>
        <fullName evidence="2">AzlD domain-containing protein</fullName>
    </submittedName>
</protein>
<organism evidence="2 3">
    <name type="scientific">Biomaibacter acetigenes</name>
    <dbReference type="NCBI Taxonomy" id="2316383"/>
    <lineage>
        <taxon>Bacteria</taxon>
        <taxon>Bacillati</taxon>
        <taxon>Bacillota</taxon>
        <taxon>Clostridia</taxon>
        <taxon>Thermosediminibacterales</taxon>
        <taxon>Tepidanaerobacteraceae</taxon>
        <taxon>Biomaibacter</taxon>
    </lineage>
</organism>
<sequence length="108" mass="11930">MNLKLISIIIGMAVATYITRIGSQVIFARTGMPAWLKKRLKHVPTAFLTALIIPALLMPRRYLDISFNNSYLLAGIITAFTAYKTKNVLATIVLGIGTVITLNRLILL</sequence>